<dbReference type="EMBL" id="JAJAQC010000040">
    <property type="protein sequence ID" value="MDA0566692.1"/>
    <property type="molecule type" value="Genomic_DNA"/>
</dbReference>
<dbReference type="PANTHER" id="PTHR17985">
    <property type="entry name" value="SER/THR-RICH PROTEIN T10 IN DGCR REGION"/>
    <property type="match status" value="1"/>
</dbReference>
<name>A0A9X3NMX1_9ACTN</name>
<evidence type="ECO:0000313" key="2">
    <source>
        <dbReference type="Proteomes" id="UP001140076"/>
    </source>
</evidence>
<dbReference type="AlphaFoldDB" id="A0A9X3NMX1"/>
<comment type="caution">
    <text evidence="1">The sequence shown here is derived from an EMBL/GenBank/DDBJ whole genome shotgun (WGS) entry which is preliminary data.</text>
</comment>
<dbReference type="PANTHER" id="PTHR17985:SF8">
    <property type="entry name" value="TRANSPORT AND GOLGI ORGANIZATION PROTEIN 2 HOMOLOG"/>
    <property type="match status" value="1"/>
</dbReference>
<dbReference type="Proteomes" id="UP001140076">
    <property type="component" value="Unassembled WGS sequence"/>
</dbReference>
<evidence type="ECO:0000313" key="1">
    <source>
        <dbReference type="EMBL" id="MDA0566692.1"/>
    </source>
</evidence>
<organism evidence="1 2">
    <name type="scientific">Streptomonospora mangrovi</name>
    <dbReference type="NCBI Taxonomy" id="2883123"/>
    <lineage>
        <taxon>Bacteria</taxon>
        <taxon>Bacillati</taxon>
        <taxon>Actinomycetota</taxon>
        <taxon>Actinomycetes</taxon>
        <taxon>Streptosporangiales</taxon>
        <taxon>Nocardiopsidaceae</taxon>
        <taxon>Streptomonospora</taxon>
    </lineage>
</organism>
<sequence length="271" mass="28812">MCTVIVGFDPEKSTPVVIAALRDEMLDRAWRPPAAHWPDHPRLVGGRDEREGGTWLAAGTGAEPADGPRVAALLNGIPPGAASPTDTIVPPDLRLSRGRLPLLAAEAGKLDLPPAELARYEPFHLLLADAARAVLYSWDGRQAVEQRLPVGVTVLVNTGCDGQEPRARRHAPVFAESRPSPDAERLRTAGSVADVWGRWPGLLDAAARGGARTGGYGAGTDDPSSLIARSEFGDGRVWGTSSITLAACTADTLRYAFTREPGDPGGWYFVR</sequence>
<keyword evidence="2" id="KW-1185">Reference proteome</keyword>
<dbReference type="Pfam" id="PF05742">
    <property type="entry name" value="TANGO2"/>
    <property type="match status" value="1"/>
</dbReference>
<dbReference type="InterPro" id="IPR008551">
    <property type="entry name" value="TANGO2"/>
</dbReference>
<protein>
    <submittedName>
        <fullName evidence="1">NRDE family protein</fullName>
    </submittedName>
</protein>
<dbReference type="RefSeq" id="WP_270073948.1">
    <property type="nucleotide sequence ID" value="NZ_JAJAQC010000040.1"/>
</dbReference>
<proteinExistence type="predicted"/>
<accession>A0A9X3NMX1</accession>
<gene>
    <name evidence="1" type="ORF">LG943_20605</name>
</gene>
<reference evidence="1" key="1">
    <citation type="submission" date="2021-10" db="EMBL/GenBank/DDBJ databases">
        <title>Streptomonospora sp. nov., isolated from mangrove soil.</title>
        <authorList>
            <person name="Chen X."/>
            <person name="Ge X."/>
            <person name="Liu W."/>
        </authorList>
    </citation>
    <scope>NUCLEOTIDE SEQUENCE</scope>
    <source>
        <strain evidence="1">S1-112</strain>
    </source>
</reference>